<feature type="domain" description="Beta-lactamase-related" evidence="1">
    <location>
        <begin position="29"/>
        <end position="360"/>
    </location>
</feature>
<evidence type="ECO:0000313" key="3">
    <source>
        <dbReference type="Proteomes" id="UP001241072"/>
    </source>
</evidence>
<keyword evidence="3" id="KW-1185">Reference proteome</keyword>
<dbReference type="EMBL" id="JAUQUB010000001">
    <property type="protein sequence ID" value="MDO7880705.1"/>
    <property type="molecule type" value="Genomic_DNA"/>
</dbReference>
<dbReference type="Pfam" id="PF00144">
    <property type="entry name" value="Beta-lactamase"/>
    <property type="match status" value="1"/>
</dbReference>
<dbReference type="Proteomes" id="UP001241072">
    <property type="component" value="Unassembled WGS sequence"/>
</dbReference>
<keyword evidence="2" id="KW-0378">Hydrolase</keyword>
<gene>
    <name evidence="2" type="ORF">Q5716_00525</name>
</gene>
<dbReference type="PANTHER" id="PTHR43319">
    <property type="entry name" value="BETA-LACTAMASE-RELATED"/>
    <property type="match status" value="1"/>
</dbReference>
<sequence length="369" mass="39445">MSVHGYADPRLEPVLQRLEAALAADPEYSFQAAAYRHGDRVLDVWGGPSLGEHSVIVPFSVTKNTIGLVAGLLVQRGELDLDERVAAYWPEFAAKGKQDVTVRQLLSHQAGLPQASPALSWDELLDPQVAAARLADTTPLWHPGSAFGYHAVTIGTLASELVFRITGLTLQQYYEREIRAPRGIDFYLGLPDAEASRRATVLPIIPPAVLPPPEFWSVLGPVVWTHAGPPMDTANDPKSWRFGHPSTSGTGSARGLARLFASAVTGLEGQAPFLTAETVAMIGQQQVRGYDEVLGQPHRAHAIVFQKPTPALAFGGPRAFGHDGAQGCLAVVDPDSGLAFAYTVARGPWPGGADPRALALATDIPRLLD</sequence>
<dbReference type="InterPro" id="IPR012338">
    <property type="entry name" value="Beta-lactam/transpept-like"/>
</dbReference>
<organism evidence="2 3">
    <name type="scientific">Antiquaquibacter soli</name>
    <dbReference type="NCBI Taxonomy" id="3064523"/>
    <lineage>
        <taxon>Bacteria</taxon>
        <taxon>Bacillati</taxon>
        <taxon>Actinomycetota</taxon>
        <taxon>Actinomycetes</taxon>
        <taxon>Micrococcales</taxon>
        <taxon>Microbacteriaceae</taxon>
        <taxon>Antiquaquibacter</taxon>
    </lineage>
</organism>
<dbReference type="GO" id="GO:0016787">
    <property type="term" value="F:hydrolase activity"/>
    <property type="evidence" value="ECO:0007669"/>
    <property type="project" value="UniProtKB-KW"/>
</dbReference>
<name>A0ABT9BMR4_9MICO</name>
<dbReference type="Gene3D" id="3.40.710.10">
    <property type="entry name" value="DD-peptidase/beta-lactamase superfamily"/>
    <property type="match status" value="1"/>
</dbReference>
<proteinExistence type="predicted"/>
<dbReference type="RefSeq" id="WP_305001136.1">
    <property type="nucleotide sequence ID" value="NZ_JAUQUB010000001.1"/>
</dbReference>
<dbReference type="InterPro" id="IPR052907">
    <property type="entry name" value="Beta-lactamase/esterase"/>
</dbReference>
<dbReference type="PANTHER" id="PTHR43319:SF3">
    <property type="entry name" value="BETA-LACTAMASE-RELATED DOMAIN-CONTAINING PROTEIN"/>
    <property type="match status" value="1"/>
</dbReference>
<evidence type="ECO:0000259" key="1">
    <source>
        <dbReference type="Pfam" id="PF00144"/>
    </source>
</evidence>
<dbReference type="SUPFAM" id="SSF56601">
    <property type="entry name" value="beta-lactamase/transpeptidase-like"/>
    <property type="match status" value="1"/>
</dbReference>
<accession>A0ABT9BMR4</accession>
<dbReference type="EC" id="3.1.1.103" evidence="2"/>
<evidence type="ECO:0000313" key="2">
    <source>
        <dbReference type="EMBL" id="MDO7880705.1"/>
    </source>
</evidence>
<dbReference type="InterPro" id="IPR001466">
    <property type="entry name" value="Beta-lactam-related"/>
</dbReference>
<reference evidence="2 3" key="1">
    <citation type="submission" date="2023-07" db="EMBL/GenBank/DDBJ databases">
        <title>Protaetiibacter sp. nov WY-16 isolated from soil.</title>
        <authorList>
            <person name="Liu B."/>
            <person name="Wan Y."/>
        </authorList>
    </citation>
    <scope>NUCLEOTIDE SEQUENCE [LARGE SCALE GENOMIC DNA]</scope>
    <source>
        <strain evidence="2 3">WY-16</strain>
    </source>
</reference>
<protein>
    <submittedName>
        <fullName evidence="2">Serine hydrolase domain-containing protein</fullName>
        <ecNumber evidence="2">3.1.1.103</ecNumber>
    </submittedName>
</protein>
<comment type="caution">
    <text evidence="2">The sequence shown here is derived from an EMBL/GenBank/DDBJ whole genome shotgun (WGS) entry which is preliminary data.</text>
</comment>